<accession>A0A7C4KHI2</accession>
<organism evidence="2">
    <name type="scientific">Anaerolinea thermolimosa</name>
    <dbReference type="NCBI Taxonomy" id="229919"/>
    <lineage>
        <taxon>Bacteria</taxon>
        <taxon>Bacillati</taxon>
        <taxon>Chloroflexota</taxon>
        <taxon>Anaerolineae</taxon>
        <taxon>Anaerolineales</taxon>
        <taxon>Anaerolineaceae</taxon>
        <taxon>Anaerolinea</taxon>
    </lineage>
</organism>
<reference evidence="2" key="1">
    <citation type="journal article" date="2020" name="mSystems">
        <title>Genome- and Community-Level Interaction Insights into Carbon Utilization and Element Cycling Functions of Hydrothermarchaeota in Hydrothermal Sediment.</title>
        <authorList>
            <person name="Zhou Z."/>
            <person name="Liu Y."/>
            <person name="Xu W."/>
            <person name="Pan J."/>
            <person name="Luo Z.H."/>
            <person name="Li M."/>
        </authorList>
    </citation>
    <scope>NUCLEOTIDE SEQUENCE [LARGE SCALE GENOMIC DNA]</scope>
    <source>
        <strain evidence="2">SpSt-573</strain>
    </source>
</reference>
<sequence>MNQRLSYRAELFACQFAIQTLSLARPLRMALKKGRLKKILQDLPVWLSTLAASGICGMLAGFTLYCIVVLMR</sequence>
<evidence type="ECO:0000313" key="2">
    <source>
        <dbReference type="EMBL" id="HGS21922.1"/>
    </source>
</evidence>
<keyword evidence="1" id="KW-0472">Membrane</keyword>
<gene>
    <name evidence="2" type="ORF">ENT37_08630</name>
</gene>
<evidence type="ECO:0000256" key="1">
    <source>
        <dbReference type="SAM" id="Phobius"/>
    </source>
</evidence>
<dbReference type="AlphaFoldDB" id="A0A7C4KHI2"/>
<protein>
    <submittedName>
        <fullName evidence="2">Uncharacterized protein</fullName>
    </submittedName>
</protein>
<comment type="caution">
    <text evidence="2">The sequence shown here is derived from an EMBL/GenBank/DDBJ whole genome shotgun (WGS) entry which is preliminary data.</text>
</comment>
<name>A0A7C4KHI2_9CHLR</name>
<keyword evidence="1" id="KW-1133">Transmembrane helix</keyword>
<keyword evidence="1" id="KW-0812">Transmembrane</keyword>
<dbReference type="EMBL" id="DSYK01000426">
    <property type="protein sequence ID" value="HGS21922.1"/>
    <property type="molecule type" value="Genomic_DNA"/>
</dbReference>
<proteinExistence type="predicted"/>
<feature type="transmembrane region" description="Helical" evidence="1">
    <location>
        <begin position="50"/>
        <end position="71"/>
    </location>
</feature>